<gene>
    <name evidence="1" type="ORF">A9Q02_03495</name>
</gene>
<evidence type="ECO:0000313" key="2">
    <source>
        <dbReference type="Proteomes" id="UP000220922"/>
    </source>
</evidence>
<sequence length="93" mass="10574">MGLIARAAEAAGIATVSIVGLREIAERVRPPRTVHLKWPFGHPLGEPGNAAQQLNVIHYALEKLYTAEEPGLIFEPDWRWRRERYALPEGWDF</sequence>
<reference evidence="1 2" key="1">
    <citation type="submission" date="2016-05" db="EMBL/GenBank/DDBJ databases">
        <authorList>
            <person name="Lavstsen T."/>
            <person name="Jespersen J.S."/>
        </authorList>
    </citation>
    <scope>NUCLEOTIDE SEQUENCE [LARGE SCALE GENOMIC DNA]</scope>
    <source>
        <strain evidence="1 2">B7-9</strain>
    </source>
</reference>
<protein>
    <submittedName>
        <fullName evidence="1">Proline reductase</fullName>
    </submittedName>
</protein>
<comment type="caution">
    <text evidence="1">The sequence shown here is derived from an EMBL/GenBank/DDBJ whole genome shotgun (WGS) entry which is preliminary data.</text>
</comment>
<accession>A0A2H3KLJ2</accession>
<proteinExistence type="predicted"/>
<organism evidence="1 2">
    <name type="scientific">Candidatus Chloroploca asiatica</name>
    <dbReference type="NCBI Taxonomy" id="1506545"/>
    <lineage>
        <taxon>Bacteria</taxon>
        <taxon>Bacillati</taxon>
        <taxon>Chloroflexota</taxon>
        <taxon>Chloroflexia</taxon>
        <taxon>Chloroflexales</taxon>
        <taxon>Chloroflexineae</taxon>
        <taxon>Oscillochloridaceae</taxon>
        <taxon>Candidatus Chloroploca</taxon>
    </lineage>
</organism>
<keyword evidence="2" id="KW-1185">Reference proteome</keyword>
<dbReference type="AlphaFoldDB" id="A0A2H3KLJ2"/>
<evidence type="ECO:0000313" key="1">
    <source>
        <dbReference type="EMBL" id="PDV98157.1"/>
    </source>
</evidence>
<dbReference type="EMBL" id="LYXE01000110">
    <property type="protein sequence ID" value="PDV98157.1"/>
    <property type="molecule type" value="Genomic_DNA"/>
</dbReference>
<dbReference type="RefSeq" id="WP_097653880.1">
    <property type="nucleotide sequence ID" value="NZ_LYXE01000110.1"/>
</dbReference>
<name>A0A2H3KLJ2_9CHLR</name>
<dbReference type="Proteomes" id="UP000220922">
    <property type="component" value="Unassembled WGS sequence"/>
</dbReference>
<dbReference type="OrthoDB" id="7059770at2"/>